<feature type="domain" description="Carbohydrate kinase PfkB" evidence="4">
    <location>
        <begin position="17"/>
        <end position="263"/>
    </location>
</feature>
<dbReference type="InterPro" id="IPR002173">
    <property type="entry name" value="Carboh/pur_kinase_PfkB_CS"/>
</dbReference>
<reference evidence="5 6" key="1">
    <citation type="submission" date="2020-10" db="EMBL/GenBank/DDBJ databases">
        <title>Olsenella immobilis sp.nov., isolated from the mud in a fermentation cellar used for the production of Chinese strong-flavoured liquor.</title>
        <authorList>
            <person name="Lu L."/>
        </authorList>
    </citation>
    <scope>NUCLEOTIDE SEQUENCE [LARGE SCALE GENOMIC DNA]</scope>
    <source>
        <strain evidence="5 6">LZLJ-2</strain>
    </source>
</reference>
<sequence length="272" mass="29087">MRLVALGDCVCDCYLDDGVFYPGGQAVNVAVNARQSGAQESSFVGVFGDDCAADHVRASLAAEGVGTERCRRAYLRTAMPGVRIIDGDRVFFHGARDTVAHLLQMRVAEEDLAFLAGFDVCHTTNEANVDADLARIHARVPLSYDFSIDRDEGWLRQICPSVDVAFLSGADLSDDRIIELMGFVGSLGPSVVVVTRGERGSVCSADGTIYEQGIVACDAIDPMGAGDSFAAAFLVSYFDTRDVARSLAFAAARASETCTKHGAFGYPHPIER</sequence>
<dbReference type="PROSITE" id="PS00584">
    <property type="entry name" value="PFKB_KINASES_2"/>
    <property type="match status" value="1"/>
</dbReference>
<accession>A0A7S7RUI4</accession>
<dbReference type="GO" id="GO:0016301">
    <property type="term" value="F:kinase activity"/>
    <property type="evidence" value="ECO:0007669"/>
    <property type="project" value="UniProtKB-KW"/>
</dbReference>
<dbReference type="KEGG" id="tio:INP52_03690"/>
<protein>
    <submittedName>
        <fullName evidence="5">Carbohydrate kinase</fullName>
    </submittedName>
</protein>
<evidence type="ECO:0000256" key="3">
    <source>
        <dbReference type="ARBA" id="ARBA00022777"/>
    </source>
</evidence>
<keyword evidence="6" id="KW-1185">Reference proteome</keyword>
<dbReference type="Gene3D" id="3.40.1190.20">
    <property type="match status" value="1"/>
</dbReference>
<dbReference type="EMBL" id="CP063767">
    <property type="protein sequence ID" value="QOY61306.1"/>
    <property type="molecule type" value="Genomic_DNA"/>
</dbReference>
<dbReference type="PANTHER" id="PTHR43085:SF41">
    <property type="entry name" value="FRUCTOSELYSINE 6-KINASE"/>
    <property type="match status" value="1"/>
</dbReference>
<evidence type="ECO:0000256" key="2">
    <source>
        <dbReference type="ARBA" id="ARBA00022679"/>
    </source>
</evidence>
<dbReference type="SUPFAM" id="SSF53613">
    <property type="entry name" value="Ribokinase-like"/>
    <property type="match status" value="1"/>
</dbReference>
<dbReference type="InterPro" id="IPR011611">
    <property type="entry name" value="PfkB_dom"/>
</dbReference>
<proteinExistence type="inferred from homology"/>
<keyword evidence="2" id="KW-0808">Transferase</keyword>
<gene>
    <name evidence="5" type="ORF">INP52_03690</name>
</gene>
<dbReference type="InterPro" id="IPR050306">
    <property type="entry name" value="PfkB_Carbo_kinase"/>
</dbReference>
<dbReference type="Proteomes" id="UP000593735">
    <property type="component" value="Chromosome"/>
</dbReference>
<evidence type="ECO:0000256" key="1">
    <source>
        <dbReference type="ARBA" id="ARBA00010688"/>
    </source>
</evidence>
<organism evidence="5 6">
    <name type="scientific">Thermophilibacter immobilis</name>
    <dbReference type="NCBI Taxonomy" id="2779519"/>
    <lineage>
        <taxon>Bacteria</taxon>
        <taxon>Bacillati</taxon>
        <taxon>Actinomycetota</taxon>
        <taxon>Coriobacteriia</taxon>
        <taxon>Coriobacteriales</taxon>
        <taxon>Atopobiaceae</taxon>
        <taxon>Thermophilibacter</taxon>
    </lineage>
</organism>
<name>A0A7S7RUI4_9ACTN</name>
<keyword evidence="3 5" id="KW-0418">Kinase</keyword>
<comment type="similarity">
    <text evidence="1">Belongs to the carbohydrate kinase PfkB family.</text>
</comment>
<dbReference type="Pfam" id="PF00294">
    <property type="entry name" value="PfkB"/>
    <property type="match status" value="1"/>
</dbReference>
<evidence type="ECO:0000313" key="6">
    <source>
        <dbReference type="Proteomes" id="UP000593735"/>
    </source>
</evidence>
<dbReference type="AlphaFoldDB" id="A0A7S7RUI4"/>
<dbReference type="InterPro" id="IPR029056">
    <property type="entry name" value="Ribokinase-like"/>
</dbReference>
<evidence type="ECO:0000313" key="5">
    <source>
        <dbReference type="EMBL" id="QOY61306.1"/>
    </source>
</evidence>
<dbReference type="PANTHER" id="PTHR43085">
    <property type="entry name" value="HEXOKINASE FAMILY MEMBER"/>
    <property type="match status" value="1"/>
</dbReference>
<dbReference type="RefSeq" id="WP_194372513.1">
    <property type="nucleotide sequence ID" value="NZ_CP063767.1"/>
</dbReference>
<evidence type="ECO:0000259" key="4">
    <source>
        <dbReference type="Pfam" id="PF00294"/>
    </source>
</evidence>